<evidence type="ECO:0000256" key="1">
    <source>
        <dbReference type="SAM" id="MobiDB-lite"/>
    </source>
</evidence>
<evidence type="ECO:0000313" key="3">
    <source>
        <dbReference type="Proteomes" id="UP001372338"/>
    </source>
</evidence>
<reference evidence="2 3" key="1">
    <citation type="submission" date="2024-01" db="EMBL/GenBank/DDBJ databases">
        <title>The genomes of 5 underutilized Papilionoideae crops provide insights into root nodulation and disease resistanc.</title>
        <authorList>
            <person name="Yuan L."/>
        </authorList>
    </citation>
    <scope>NUCLEOTIDE SEQUENCE [LARGE SCALE GENOMIC DNA]</scope>
    <source>
        <strain evidence="2">ZHUSHIDOU_FW_LH</strain>
        <tissue evidence="2">Leaf</tissue>
    </source>
</reference>
<comment type="caution">
    <text evidence="2">The sequence shown here is derived from an EMBL/GenBank/DDBJ whole genome shotgun (WGS) entry which is preliminary data.</text>
</comment>
<gene>
    <name evidence="2" type="ORF">RIF29_27345</name>
</gene>
<feature type="compositionally biased region" description="Basic residues" evidence="1">
    <location>
        <begin position="42"/>
        <end position="54"/>
    </location>
</feature>
<protein>
    <submittedName>
        <fullName evidence="2">Uncharacterized protein</fullName>
    </submittedName>
</protein>
<name>A0AAN9EPE5_CROPI</name>
<accession>A0AAN9EPE5</accession>
<evidence type="ECO:0000313" key="2">
    <source>
        <dbReference type="EMBL" id="KAK7261042.1"/>
    </source>
</evidence>
<dbReference type="Proteomes" id="UP001372338">
    <property type="component" value="Unassembled WGS sequence"/>
</dbReference>
<organism evidence="2 3">
    <name type="scientific">Crotalaria pallida</name>
    <name type="common">Smooth rattlebox</name>
    <name type="synonym">Crotalaria striata</name>
    <dbReference type="NCBI Taxonomy" id="3830"/>
    <lineage>
        <taxon>Eukaryota</taxon>
        <taxon>Viridiplantae</taxon>
        <taxon>Streptophyta</taxon>
        <taxon>Embryophyta</taxon>
        <taxon>Tracheophyta</taxon>
        <taxon>Spermatophyta</taxon>
        <taxon>Magnoliopsida</taxon>
        <taxon>eudicotyledons</taxon>
        <taxon>Gunneridae</taxon>
        <taxon>Pentapetalae</taxon>
        <taxon>rosids</taxon>
        <taxon>fabids</taxon>
        <taxon>Fabales</taxon>
        <taxon>Fabaceae</taxon>
        <taxon>Papilionoideae</taxon>
        <taxon>50 kb inversion clade</taxon>
        <taxon>genistoids sensu lato</taxon>
        <taxon>core genistoids</taxon>
        <taxon>Crotalarieae</taxon>
        <taxon>Crotalaria</taxon>
    </lineage>
</organism>
<feature type="compositionally biased region" description="Polar residues" evidence="1">
    <location>
        <begin position="30"/>
        <end position="40"/>
    </location>
</feature>
<dbReference type="AlphaFoldDB" id="A0AAN9EPE5"/>
<dbReference type="EMBL" id="JAYWIO010000005">
    <property type="protein sequence ID" value="KAK7261042.1"/>
    <property type="molecule type" value="Genomic_DNA"/>
</dbReference>
<keyword evidence="3" id="KW-1185">Reference proteome</keyword>
<proteinExistence type="predicted"/>
<feature type="region of interest" description="Disordered" evidence="1">
    <location>
        <begin position="16"/>
        <end position="54"/>
    </location>
</feature>
<sequence>MLLLLGVAVEKKKIKQRKKAQPAQQHYYPYSTQHNTIPSQKPNKRKIKIKKKTKTPSSLLDLAPRFTSHHLRSNLLSYLLSYFLSGFQLERGAEGFLQHEHR</sequence>